<feature type="chain" id="PRO_5047342832" description="WD40 repeat protein" evidence="1">
    <location>
        <begin position="23"/>
        <end position="301"/>
    </location>
</feature>
<evidence type="ECO:0000256" key="1">
    <source>
        <dbReference type="SAM" id="SignalP"/>
    </source>
</evidence>
<organism evidence="2 3">
    <name type="scientific">Negadavirga shengliensis</name>
    <dbReference type="NCBI Taxonomy" id="1389218"/>
    <lineage>
        <taxon>Bacteria</taxon>
        <taxon>Pseudomonadati</taxon>
        <taxon>Bacteroidota</taxon>
        <taxon>Cytophagia</taxon>
        <taxon>Cytophagales</taxon>
        <taxon>Cyclobacteriaceae</taxon>
        <taxon>Negadavirga</taxon>
    </lineage>
</organism>
<dbReference type="SUPFAM" id="SSF82171">
    <property type="entry name" value="DPP6 N-terminal domain-like"/>
    <property type="match status" value="1"/>
</dbReference>
<name>A0ABV9T872_9BACT</name>
<sequence length="301" mass="34610">MYHYRKAVFPIVLYILTNNLWAQESFDLILLETQNRPWGFSVVPGSAKNVTNRAGYDNQPHFINNLQLVFTSKSKSGSSDIIMYNFESDKFTNMSRTDEKNEFSPSLTSCGQYISAVTVEEDSSQRLWLYPINMGEPELLYDDIQPVGYYGWYEETAALFVLDNTNKLLFPYSKEDIHHIADHPGRCIQQRPKTKEITFLDKGNNIVVDGKPAFELKAYHVEERTVKSLGLALSESEDFCWLDKNRLLMAKGKDLYMRNVRNSIHWEKIASVSLPGYGDISRLALSPKKDKLVLVMERLTP</sequence>
<keyword evidence="1" id="KW-0732">Signal</keyword>
<evidence type="ECO:0000313" key="3">
    <source>
        <dbReference type="Proteomes" id="UP001595818"/>
    </source>
</evidence>
<dbReference type="Gene3D" id="2.120.10.30">
    <property type="entry name" value="TolB, C-terminal domain"/>
    <property type="match status" value="1"/>
</dbReference>
<keyword evidence="3" id="KW-1185">Reference proteome</keyword>
<dbReference type="RefSeq" id="WP_377069361.1">
    <property type="nucleotide sequence ID" value="NZ_JBHSJJ010000026.1"/>
</dbReference>
<dbReference type="Proteomes" id="UP001595818">
    <property type="component" value="Unassembled WGS sequence"/>
</dbReference>
<evidence type="ECO:0000313" key="2">
    <source>
        <dbReference type="EMBL" id="MFC4874980.1"/>
    </source>
</evidence>
<reference evidence="3" key="1">
    <citation type="journal article" date="2019" name="Int. J. Syst. Evol. Microbiol.">
        <title>The Global Catalogue of Microorganisms (GCM) 10K type strain sequencing project: providing services to taxonomists for standard genome sequencing and annotation.</title>
        <authorList>
            <consortium name="The Broad Institute Genomics Platform"/>
            <consortium name="The Broad Institute Genome Sequencing Center for Infectious Disease"/>
            <person name="Wu L."/>
            <person name="Ma J."/>
        </authorList>
    </citation>
    <scope>NUCLEOTIDE SEQUENCE [LARGE SCALE GENOMIC DNA]</scope>
    <source>
        <strain evidence="3">CGMCC 4.7466</strain>
    </source>
</reference>
<accession>A0ABV9T872</accession>
<dbReference type="EMBL" id="JBHSJJ010000026">
    <property type="protein sequence ID" value="MFC4874980.1"/>
    <property type="molecule type" value="Genomic_DNA"/>
</dbReference>
<proteinExistence type="predicted"/>
<feature type="signal peptide" evidence="1">
    <location>
        <begin position="1"/>
        <end position="22"/>
    </location>
</feature>
<protein>
    <recommendedName>
        <fullName evidence="4">WD40 repeat protein</fullName>
    </recommendedName>
</protein>
<gene>
    <name evidence="2" type="ORF">ACFPFU_24975</name>
</gene>
<evidence type="ECO:0008006" key="4">
    <source>
        <dbReference type="Google" id="ProtNLM"/>
    </source>
</evidence>
<comment type="caution">
    <text evidence="2">The sequence shown here is derived from an EMBL/GenBank/DDBJ whole genome shotgun (WGS) entry which is preliminary data.</text>
</comment>
<dbReference type="InterPro" id="IPR011042">
    <property type="entry name" value="6-blade_b-propeller_TolB-like"/>
</dbReference>